<evidence type="ECO:0000259" key="9">
    <source>
        <dbReference type="PROSITE" id="PS50850"/>
    </source>
</evidence>
<organism evidence="10 11">
    <name type="scientific">Sandarakinorhabdus fusca</name>
    <dbReference type="NCBI Taxonomy" id="1439888"/>
    <lineage>
        <taxon>Bacteria</taxon>
        <taxon>Pseudomonadati</taxon>
        <taxon>Pseudomonadota</taxon>
        <taxon>Alphaproteobacteria</taxon>
        <taxon>Sphingomonadales</taxon>
        <taxon>Sphingosinicellaceae</taxon>
        <taxon>Sandarakinorhabdus</taxon>
    </lineage>
</organism>
<feature type="transmembrane region" description="Helical" evidence="8">
    <location>
        <begin position="47"/>
        <end position="70"/>
    </location>
</feature>
<dbReference type="GO" id="GO:1990961">
    <property type="term" value="P:xenobiotic detoxification by transmembrane export across the plasma membrane"/>
    <property type="evidence" value="ECO:0007669"/>
    <property type="project" value="InterPro"/>
</dbReference>
<dbReference type="RefSeq" id="WP_152577809.1">
    <property type="nucleotide sequence ID" value="NZ_JAATJI010000002.1"/>
</dbReference>
<comment type="similarity">
    <text evidence="2 8">Belongs to the major facilitator superfamily. Bcr/CmlA family.</text>
</comment>
<evidence type="ECO:0000256" key="5">
    <source>
        <dbReference type="ARBA" id="ARBA00022692"/>
    </source>
</evidence>
<dbReference type="Pfam" id="PF07690">
    <property type="entry name" value="MFS_1"/>
    <property type="match status" value="1"/>
</dbReference>
<feature type="transmembrane region" description="Helical" evidence="8">
    <location>
        <begin position="82"/>
        <end position="101"/>
    </location>
</feature>
<proteinExistence type="inferred from homology"/>
<feature type="transmembrane region" description="Helical" evidence="8">
    <location>
        <begin position="17"/>
        <end position="35"/>
    </location>
</feature>
<dbReference type="InterPro" id="IPR020846">
    <property type="entry name" value="MFS_dom"/>
</dbReference>
<evidence type="ECO:0000256" key="6">
    <source>
        <dbReference type="ARBA" id="ARBA00022989"/>
    </source>
</evidence>
<feature type="transmembrane region" description="Helical" evidence="8">
    <location>
        <begin position="349"/>
        <end position="369"/>
    </location>
</feature>
<dbReference type="PANTHER" id="PTHR43124">
    <property type="entry name" value="PURINE EFFLUX PUMP PBUE"/>
    <property type="match status" value="1"/>
</dbReference>
<keyword evidence="6 8" id="KW-1133">Transmembrane helix</keyword>
<protein>
    <recommendedName>
        <fullName evidence="8">Bcr/CflA family efflux transporter</fullName>
    </recommendedName>
</protein>
<feature type="transmembrane region" description="Helical" evidence="8">
    <location>
        <begin position="107"/>
        <end position="128"/>
    </location>
</feature>
<dbReference type="Gene3D" id="1.20.1720.10">
    <property type="entry name" value="Multidrug resistance protein D"/>
    <property type="match status" value="1"/>
</dbReference>
<keyword evidence="7 8" id="KW-0472">Membrane</keyword>
<dbReference type="InterPro" id="IPR050189">
    <property type="entry name" value="MFS_Efflux_Transporters"/>
</dbReference>
<dbReference type="PROSITE" id="PS50850">
    <property type="entry name" value="MFS"/>
    <property type="match status" value="1"/>
</dbReference>
<name>A0A7C9GQ80_9SPHN</name>
<feature type="transmembrane region" description="Helical" evidence="8">
    <location>
        <begin position="313"/>
        <end position="337"/>
    </location>
</feature>
<evidence type="ECO:0000313" key="10">
    <source>
        <dbReference type="EMBL" id="MQT17330.1"/>
    </source>
</evidence>
<dbReference type="AlphaFoldDB" id="A0A7C9GQ80"/>
<dbReference type="Proteomes" id="UP000481327">
    <property type="component" value="Unassembled WGS sequence"/>
</dbReference>
<sequence>MHAPVVSPNRVPTRGEILLLGTLTAFGALTIDLYLPTLPSIARSFAVAPATVQLTFSAFFIGMAIGQLFYGPLSDRIGRRPAILIGCVVYVAASLACTLAPSINWLIAGRFAQALGCCAGMVVARAVVRDRYDHRDSARIFSLLVLVLAVAPLVAPTLGGWLAQAFSWRAVFFVLAVFGLAVGTVVWFRLDESRSPATEAKARGESVIGAYFDLLRSRRLLGYTLVSACNGATLFSYIATAPDLVIDIWGFTQHQFGLIFAIIAVGVIGSSQVNRQLLLRHAPDRILGVACIFAVGFGAALLTAALLDASKWWIMAGLFAVLTSNGFIAANALAGALNVDPLRAGTTSGLFGAANFALGAVASAAAAALHDNTAVPVAMVITTALVAGAAAYYFLAQPRHGNSV</sequence>
<feature type="transmembrane region" description="Helical" evidence="8">
    <location>
        <begin position="375"/>
        <end position="395"/>
    </location>
</feature>
<dbReference type="SUPFAM" id="SSF103473">
    <property type="entry name" value="MFS general substrate transporter"/>
    <property type="match status" value="1"/>
</dbReference>
<feature type="transmembrane region" description="Helical" evidence="8">
    <location>
        <begin position="251"/>
        <end position="274"/>
    </location>
</feature>
<keyword evidence="3 8" id="KW-0813">Transport</keyword>
<reference evidence="10 11" key="1">
    <citation type="submission" date="2019-09" db="EMBL/GenBank/DDBJ databases">
        <title>Polymorphobacter sp. isolated from a lake in China.</title>
        <authorList>
            <person name="Liu Z."/>
        </authorList>
    </citation>
    <scope>NUCLEOTIDE SEQUENCE [LARGE SCALE GENOMIC DNA]</scope>
    <source>
        <strain evidence="10 11">D40P</strain>
    </source>
</reference>
<evidence type="ECO:0000256" key="7">
    <source>
        <dbReference type="ARBA" id="ARBA00023136"/>
    </source>
</evidence>
<dbReference type="InterPro" id="IPR036259">
    <property type="entry name" value="MFS_trans_sf"/>
</dbReference>
<dbReference type="InterPro" id="IPR004812">
    <property type="entry name" value="Efflux_drug-R_Bcr/CmlA"/>
</dbReference>
<dbReference type="FunFam" id="1.20.1720.10:FF:000005">
    <property type="entry name" value="Bcr/CflA family efflux transporter"/>
    <property type="match status" value="1"/>
</dbReference>
<dbReference type="NCBIfam" id="TIGR00710">
    <property type="entry name" value="efflux_Bcr_CflA"/>
    <property type="match status" value="1"/>
</dbReference>
<dbReference type="InterPro" id="IPR011701">
    <property type="entry name" value="MFS"/>
</dbReference>
<dbReference type="PANTHER" id="PTHR43124:SF3">
    <property type="entry name" value="CHLORAMPHENICOL EFFLUX PUMP RV0191"/>
    <property type="match status" value="1"/>
</dbReference>
<evidence type="ECO:0000256" key="4">
    <source>
        <dbReference type="ARBA" id="ARBA00022475"/>
    </source>
</evidence>
<dbReference type="EMBL" id="WIOL01000003">
    <property type="protein sequence ID" value="MQT17330.1"/>
    <property type="molecule type" value="Genomic_DNA"/>
</dbReference>
<evidence type="ECO:0000256" key="8">
    <source>
        <dbReference type="RuleBase" id="RU365088"/>
    </source>
</evidence>
<feature type="transmembrane region" description="Helical" evidence="8">
    <location>
        <begin position="140"/>
        <end position="162"/>
    </location>
</feature>
<dbReference type="GO" id="GO:0005886">
    <property type="term" value="C:plasma membrane"/>
    <property type="evidence" value="ECO:0007669"/>
    <property type="project" value="UniProtKB-SubCell"/>
</dbReference>
<feature type="transmembrane region" description="Helical" evidence="8">
    <location>
        <begin position="168"/>
        <end position="188"/>
    </location>
</feature>
<accession>A0A7C9GQ80</accession>
<dbReference type="OrthoDB" id="9800416at2"/>
<dbReference type="GO" id="GO:0042910">
    <property type="term" value="F:xenobiotic transmembrane transporter activity"/>
    <property type="evidence" value="ECO:0007669"/>
    <property type="project" value="InterPro"/>
</dbReference>
<comment type="caution">
    <text evidence="10">The sequence shown here is derived from an EMBL/GenBank/DDBJ whole genome shotgun (WGS) entry which is preliminary data.</text>
</comment>
<evidence type="ECO:0000313" key="11">
    <source>
        <dbReference type="Proteomes" id="UP000481327"/>
    </source>
</evidence>
<dbReference type="CDD" id="cd17320">
    <property type="entry name" value="MFS_MdfA_MDR_like"/>
    <property type="match status" value="1"/>
</dbReference>
<gene>
    <name evidence="10" type="ORF">F3168_08650</name>
</gene>
<evidence type="ECO:0000256" key="2">
    <source>
        <dbReference type="ARBA" id="ARBA00006236"/>
    </source>
</evidence>
<keyword evidence="8" id="KW-0997">Cell inner membrane</keyword>
<keyword evidence="4" id="KW-1003">Cell membrane</keyword>
<keyword evidence="5 8" id="KW-0812">Transmembrane</keyword>
<feature type="transmembrane region" description="Helical" evidence="8">
    <location>
        <begin position="220"/>
        <end position="239"/>
    </location>
</feature>
<evidence type="ECO:0000256" key="1">
    <source>
        <dbReference type="ARBA" id="ARBA00004651"/>
    </source>
</evidence>
<keyword evidence="11" id="KW-1185">Reference proteome</keyword>
<feature type="transmembrane region" description="Helical" evidence="8">
    <location>
        <begin position="286"/>
        <end position="307"/>
    </location>
</feature>
<comment type="subcellular location">
    <subcellularLocation>
        <location evidence="8">Cell inner membrane</location>
        <topology evidence="8">Multi-pass membrane protein</topology>
    </subcellularLocation>
    <subcellularLocation>
        <location evidence="1">Cell membrane</location>
        <topology evidence="1">Multi-pass membrane protein</topology>
    </subcellularLocation>
</comment>
<evidence type="ECO:0000256" key="3">
    <source>
        <dbReference type="ARBA" id="ARBA00022448"/>
    </source>
</evidence>
<feature type="domain" description="Major facilitator superfamily (MFS) profile" evidence="9">
    <location>
        <begin position="16"/>
        <end position="400"/>
    </location>
</feature>